<keyword evidence="4" id="KW-0663">Pyridoxal phosphate</keyword>
<dbReference type="InterPro" id="IPR024517">
    <property type="entry name" value="Glycogen_phosphorylase_DUF3417"/>
</dbReference>
<protein>
    <submittedName>
        <fullName evidence="6">Glycogen phosphorylase</fullName>
    </submittedName>
</protein>
<name>A0A1A6C7I7_9GAMM</name>
<accession>A0A1A6C7I7</accession>
<dbReference type="InterPro" id="IPR011834">
    <property type="entry name" value="Agluc_phsphrylas"/>
</dbReference>
<evidence type="ECO:0000256" key="4">
    <source>
        <dbReference type="PIRSR" id="PIRSR000460-1"/>
    </source>
</evidence>
<dbReference type="PANTHER" id="PTHR42655:SF1">
    <property type="entry name" value="GLYCOGEN PHOSPHORYLASE"/>
    <property type="match status" value="1"/>
</dbReference>
<keyword evidence="7" id="KW-1185">Reference proteome</keyword>
<dbReference type="Pfam" id="PF00343">
    <property type="entry name" value="Phosphorylase"/>
    <property type="match status" value="1"/>
</dbReference>
<dbReference type="RefSeq" id="WP_065089095.1">
    <property type="nucleotide sequence ID" value="NZ_JQSG02000001.1"/>
</dbReference>
<gene>
    <name evidence="6" type="ORF">Thpro_020242</name>
</gene>
<evidence type="ECO:0000256" key="2">
    <source>
        <dbReference type="ARBA" id="ARBA00006047"/>
    </source>
</evidence>
<dbReference type="STRING" id="160660.BJI67_08860"/>
<reference evidence="6 7" key="1">
    <citation type="journal article" date="2014" name="Genome Announc.">
        <title>Draft Genome Sequence of the Iron-Oxidizing, Acidophilic, and Halotolerant 'Thiobacillus prosperus' Type Strain DSM 5130.</title>
        <authorList>
            <person name="Ossandon F.J."/>
            <person name="Cardenas J.P."/>
            <person name="Corbett M."/>
            <person name="Quatrini R."/>
            <person name="Holmes D.S."/>
            <person name="Watkin E."/>
        </authorList>
    </citation>
    <scope>NUCLEOTIDE SEQUENCE [LARGE SCALE GENOMIC DNA]</scope>
    <source>
        <strain evidence="6 7">DSM 5130</strain>
    </source>
</reference>
<dbReference type="Proteomes" id="UP000029273">
    <property type="component" value="Unassembled WGS sequence"/>
</dbReference>
<dbReference type="GO" id="GO:0008184">
    <property type="term" value="F:glycogen phosphorylase activity"/>
    <property type="evidence" value="ECO:0007669"/>
    <property type="project" value="InterPro"/>
</dbReference>
<dbReference type="NCBIfam" id="TIGR02094">
    <property type="entry name" value="more_P_ylases"/>
    <property type="match status" value="1"/>
</dbReference>
<evidence type="ECO:0000313" key="6">
    <source>
        <dbReference type="EMBL" id="OBS10526.1"/>
    </source>
</evidence>
<sequence length="842" mass="94109">MNGFQRYLTRSLPDELARLTELALDLRWSWSHASDALWETLDPELWAATGNPWLILESVSRDRLDRLALDPAFRAELDRQLNEREASLSGPTWFDGIEGGDDTGTIAYFSMEFGLSESLPIYSGGLGILAGDMLKTASDLGVPMIGVGLLYQQGYFRQALNIDGEQLAYFPYNDPAMLPVMPLRNGDGGWLRVTVELPGRPLQLRCWEARVGRTRLLLLDANDLVNGPRDRGITGELYGGDTETRLTQEIVLGIGGWRMLEHLGLAVSVCHLNEGHAALAVLERAASYRRANDTDFDLALRTTRAGNLFTTHTPVPAAFDRFPPALARLYLQPYAEQWGIPFERILQLGQMACDGDSDAADMDFIPAYLALRGCGAANGVSRLHGEVSRRLFAPLFPRRPFAETPIGHVTNGVHTPSWDSREADRLWTRSCGKSRWIGDLAGIGGGIREIEDSALWDFRVQGRQAMIEALRGRLARQRANLGAPAARIDECALMLDPNALTLGFARRFTAYKRTNLLLADPDRLARLLTDTNHPVQLVLAGKAHPRDANGQAMIRAWSTFIARPELHGRIVFVEDYDMAVAATLVQGVDVWINTPRRPWEASGTSGMKVLVNGGLNLSELDGWWAEAYAPEIGWAIGDRGEHDADPAWDAAEAAELYRLLEEDIVPLFYTRDQAGIPRPWVARIRESMARLTPAYSSNRMLREYVESYYLPQTRAVSARQAHRSQLGMELESWHRRLKNHWSRIRIGDVSWREDPAGWLVDVQTYLDDLEADDVAVELYAEPDTCHRLERVEALAGAIHGYRYRGRVAADRAPGDYTVRIVPDHPAASVPLEATEILWQPRN</sequence>
<dbReference type="PANTHER" id="PTHR42655">
    <property type="entry name" value="GLYCOGEN PHOSPHORYLASE"/>
    <property type="match status" value="1"/>
</dbReference>
<feature type="modified residue" description="N6-(pyridoxal phosphate)lysine" evidence="4">
    <location>
        <position position="608"/>
    </location>
</feature>
<keyword evidence="3" id="KW-0021">Allosteric enzyme</keyword>
<dbReference type="AlphaFoldDB" id="A0A1A6C7I7"/>
<evidence type="ECO:0000256" key="3">
    <source>
        <dbReference type="ARBA" id="ARBA00022533"/>
    </source>
</evidence>
<comment type="similarity">
    <text evidence="2">Belongs to the glycogen phosphorylase family.</text>
</comment>
<dbReference type="Pfam" id="PF11897">
    <property type="entry name" value="DUF3417"/>
    <property type="match status" value="1"/>
</dbReference>
<dbReference type="InterPro" id="IPR000811">
    <property type="entry name" value="Glyco_trans_35"/>
</dbReference>
<comment type="caution">
    <text evidence="6">The sequence shown here is derived from an EMBL/GenBank/DDBJ whole genome shotgun (WGS) entry which is preliminary data.</text>
</comment>
<evidence type="ECO:0000256" key="1">
    <source>
        <dbReference type="ARBA" id="ARBA00001275"/>
    </source>
</evidence>
<dbReference type="EMBL" id="JQSG02000001">
    <property type="protein sequence ID" value="OBS10526.1"/>
    <property type="molecule type" value="Genomic_DNA"/>
</dbReference>
<proteinExistence type="inferred from homology"/>
<dbReference type="GO" id="GO:0005975">
    <property type="term" value="P:carbohydrate metabolic process"/>
    <property type="evidence" value="ECO:0007669"/>
    <property type="project" value="InterPro"/>
</dbReference>
<organism evidence="6 7">
    <name type="scientific">Acidihalobacter prosperus</name>
    <dbReference type="NCBI Taxonomy" id="160660"/>
    <lineage>
        <taxon>Bacteria</taxon>
        <taxon>Pseudomonadati</taxon>
        <taxon>Pseudomonadota</taxon>
        <taxon>Gammaproteobacteria</taxon>
        <taxon>Chromatiales</taxon>
        <taxon>Ectothiorhodospiraceae</taxon>
        <taxon>Acidihalobacter</taxon>
    </lineage>
</organism>
<dbReference type="PIRSF" id="PIRSF000460">
    <property type="entry name" value="Pprylas_GlgP"/>
    <property type="match status" value="1"/>
</dbReference>
<comment type="catalytic activity">
    <reaction evidence="1">
        <text>[(1-&gt;4)-alpha-D-glucosyl](n) + phosphate = [(1-&gt;4)-alpha-D-glucosyl](n-1) + alpha-D-glucose 1-phosphate</text>
        <dbReference type="Rhea" id="RHEA:41732"/>
        <dbReference type="Rhea" id="RHEA-COMP:9584"/>
        <dbReference type="Rhea" id="RHEA-COMP:9586"/>
        <dbReference type="ChEBI" id="CHEBI:15444"/>
        <dbReference type="ChEBI" id="CHEBI:43474"/>
        <dbReference type="ChEBI" id="CHEBI:58601"/>
        <dbReference type="EC" id="2.4.1.1"/>
    </reaction>
</comment>
<dbReference type="SUPFAM" id="SSF53756">
    <property type="entry name" value="UDP-Glycosyltransferase/glycogen phosphorylase"/>
    <property type="match status" value="1"/>
</dbReference>
<dbReference type="OrthoDB" id="7229284at2"/>
<evidence type="ECO:0000259" key="5">
    <source>
        <dbReference type="Pfam" id="PF11897"/>
    </source>
</evidence>
<dbReference type="InterPro" id="IPR052182">
    <property type="entry name" value="Glycogen/Maltodextrin_Phosph"/>
</dbReference>
<dbReference type="GO" id="GO:0030170">
    <property type="term" value="F:pyridoxal phosphate binding"/>
    <property type="evidence" value="ECO:0007669"/>
    <property type="project" value="InterPro"/>
</dbReference>
<evidence type="ECO:0000313" key="7">
    <source>
        <dbReference type="Proteomes" id="UP000029273"/>
    </source>
</evidence>
<dbReference type="Gene3D" id="3.40.50.2000">
    <property type="entry name" value="Glycogen Phosphorylase B"/>
    <property type="match status" value="3"/>
</dbReference>
<feature type="domain" description="DUF3417" evidence="5">
    <location>
        <begin position="12"/>
        <end position="119"/>
    </location>
</feature>